<reference evidence="6" key="1">
    <citation type="journal article" date="2020" name="mSystems">
        <title>Genome- and Community-Level Interaction Insights into Carbon Utilization and Element Cycling Functions of Hydrothermarchaeota in Hydrothermal Sediment.</title>
        <authorList>
            <person name="Zhou Z."/>
            <person name="Liu Y."/>
            <person name="Xu W."/>
            <person name="Pan J."/>
            <person name="Luo Z.H."/>
            <person name="Li M."/>
        </authorList>
    </citation>
    <scope>NUCLEOTIDE SEQUENCE [LARGE SCALE GENOMIC DNA]</scope>
    <source>
        <strain evidence="6">SpSt-508</strain>
    </source>
</reference>
<dbReference type="Pfam" id="PF08668">
    <property type="entry name" value="HDOD"/>
    <property type="match status" value="1"/>
</dbReference>
<dbReference type="SMART" id="SM00267">
    <property type="entry name" value="GGDEF"/>
    <property type="match status" value="1"/>
</dbReference>
<dbReference type="CDD" id="cd01949">
    <property type="entry name" value="GGDEF"/>
    <property type="match status" value="1"/>
</dbReference>
<dbReference type="GO" id="GO:1902201">
    <property type="term" value="P:negative regulation of bacterial-type flagellum-dependent cell motility"/>
    <property type="evidence" value="ECO:0007669"/>
    <property type="project" value="TreeGrafter"/>
</dbReference>
<evidence type="ECO:0000259" key="5">
    <source>
        <dbReference type="PROSITE" id="PS51833"/>
    </source>
</evidence>
<gene>
    <name evidence="6" type="ORF">ENS64_17825</name>
</gene>
<evidence type="ECO:0000256" key="3">
    <source>
        <dbReference type="SAM" id="Coils"/>
    </source>
</evidence>
<feature type="domain" description="HDOD" evidence="5">
    <location>
        <begin position="44"/>
        <end position="239"/>
    </location>
</feature>
<dbReference type="EMBL" id="DSVQ01000019">
    <property type="protein sequence ID" value="HGT41109.1"/>
    <property type="molecule type" value="Genomic_DNA"/>
</dbReference>
<dbReference type="InterPro" id="IPR029787">
    <property type="entry name" value="Nucleotide_cyclase"/>
</dbReference>
<evidence type="ECO:0000259" key="4">
    <source>
        <dbReference type="PROSITE" id="PS50887"/>
    </source>
</evidence>
<dbReference type="Gene3D" id="3.30.70.270">
    <property type="match status" value="1"/>
</dbReference>
<dbReference type="InterPro" id="IPR043128">
    <property type="entry name" value="Rev_trsase/Diguanyl_cyclase"/>
</dbReference>
<dbReference type="PROSITE" id="PS50887">
    <property type="entry name" value="GGDEF"/>
    <property type="match status" value="1"/>
</dbReference>
<dbReference type="Gene3D" id="1.10.3210.10">
    <property type="entry name" value="Hypothetical protein af1432"/>
    <property type="match status" value="1"/>
</dbReference>
<dbReference type="InterPro" id="IPR050469">
    <property type="entry name" value="Diguanylate_Cyclase"/>
</dbReference>
<evidence type="ECO:0000256" key="2">
    <source>
        <dbReference type="ARBA" id="ARBA00034247"/>
    </source>
</evidence>
<dbReference type="Pfam" id="PF00990">
    <property type="entry name" value="GGDEF"/>
    <property type="match status" value="1"/>
</dbReference>
<dbReference type="PROSITE" id="PS51833">
    <property type="entry name" value="HDOD"/>
    <property type="match status" value="1"/>
</dbReference>
<dbReference type="SUPFAM" id="SSF160246">
    <property type="entry name" value="EspE N-terminal domain-like"/>
    <property type="match status" value="1"/>
</dbReference>
<dbReference type="PANTHER" id="PTHR45138">
    <property type="entry name" value="REGULATORY COMPONENTS OF SENSORY TRANSDUCTION SYSTEM"/>
    <property type="match status" value="1"/>
</dbReference>
<organism evidence="6">
    <name type="scientific">Schlesneria paludicola</name>
    <dbReference type="NCBI Taxonomy" id="360056"/>
    <lineage>
        <taxon>Bacteria</taxon>
        <taxon>Pseudomonadati</taxon>
        <taxon>Planctomycetota</taxon>
        <taxon>Planctomycetia</taxon>
        <taxon>Planctomycetales</taxon>
        <taxon>Planctomycetaceae</taxon>
        <taxon>Schlesneria</taxon>
    </lineage>
</organism>
<proteinExistence type="predicted"/>
<feature type="domain" description="GGDEF" evidence="4">
    <location>
        <begin position="403"/>
        <end position="539"/>
    </location>
</feature>
<dbReference type="NCBIfam" id="TIGR00254">
    <property type="entry name" value="GGDEF"/>
    <property type="match status" value="1"/>
</dbReference>
<dbReference type="GO" id="GO:0043709">
    <property type="term" value="P:cell adhesion involved in single-species biofilm formation"/>
    <property type="evidence" value="ECO:0007669"/>
    <property type="project" value="TreeGrafter"/>
</dbReference>
<sequence length="686" mass="76177">MFSATHSAEVVATCGTWFQPRSASLHHHPSTMIDPKRIWTSSQLPSLPTVAVRLLELSRDTDTLIRDVVDIIKSDPALSAKILKAANSTYFGVRCEVKSLERAVPLLGTTVTTSLALSFSLVDATMQRGPLAEHYRQYWKQSLVQATAAESLALCIAPAMAPEFFLAGLLQDIGRLAMLKTIPQEYTAVLITADREGAPLTDVESSQLGFDHAYIGGQLLEHWKLPPELIEAVRHHHDEVDALWTYRESADFSLYAASALAASVGEYFCTARKGYALDRLRRITERCFQFDESRLEAFLEEVAERIGHLAELFNVDVTDLGDPAEIMTQANEQLAQLALREHVASTQATLKHQVLEQQRQELEVRNRELERQALHDPLTQLYNRRPFEEALQREVHRCLRTATPLGVLFLDIDHFKSINDTHGHAAGDAVLRQMGDVLRKSVRASDVLARYGGEEFVILVNQPTERGFEKLAERIRQQVQETQFSHGNKTVPVTASIGGALSIPGREDHLIGEVLLSTADACLYEAKRAGRNRAIVRSLVRDDDRRLMELQSARRFSRWLVAQRMVDVPTVSRALLATSGTTARVGEIAIQQGDLTSEQVEAILAEQAQCGERFGMVALRLGWLSWERLALLLAWQQENPKQLAAALIQQGSLNPTVALAALERYLQIHSHAAASPVLAGSGTTHA</sequence>
<name>A0A7C4QUJ8_9PLAN</name>
<feature type="coiled-coil region" evidence="3">
    <location>
        <begin position="345"/>
        <end position="372"/>
    </location>
</feature>
<dbReference type="FunFam" id="3.30.70.270:FF:000001">
    <property type="entry name" value="Diguanylate cyclase domain protein"/>
    <property type="match status" value="1"/>
</dbReference>
<dbReference type="AlphaFoldDB" id="A0A7C4QUJ8"/>
<dbReference type="SUPFAM" id="SSF55073">
    <property type="entry name" value="Nucleotide cyclase"/>
    <property type="match status" value="1"/>
</dbReference>
<dbReference type="InterPro" id="IPR013976">
    <property type="entry name" value="HDOD"/>
</dbReference>
<comment type="catalytic activity">
    <reaction evidence="2">
        <text>2 GTP = 3',3'-c-di-GMP + 2 diphosphate</text>
        <dbReference type="Rhea" id="RHEA:24898"/>
        <dbReference type="ChEBI" id="CHEBI:33019"/>
        <dbReference type="ChEBI" id="CHEBI:37565"/>
        <dbReference type="ChEBI" id="CHEBI:58805"/>
        <dbReference type="EC" id="2.7.7.65"/>
    </reaction>
</comment>
<accession>A0A7C4QUJ8</accession>
<dbReference type="InterPro" id="IPR037257">
    <property type="entry name" value="T2SS_E_N_sf"/>
</dbReference>
<dbReference type="SUPFAM" id="SSF109604">
    <property type="entry name" value="HD-domain/PDEase-like"/>
    <property type="match status" value="1"/>
</dbReference>
<keyword evidence="3" id="KW-0175">Coiled coil</keyword>
<dbReference type="GO" id="GO:0052621">
    <property type="term" value="F:diguanylate cyclase activity"/>
    <property type="evidence" value="ECO:0007669"/>
    <property type="project" value="UniProtKB-EC"/>
</dbReference>
<evidence type="ECO:0000256" key="1">
    <source>
        <dbReference type="ARBA" id="ARBA00012528"/>
    </source>
</evidence>
<dbReference type="PANTHER" id="PTHR45138:SF9">
    <property type="entry name" value="DIGUANYLATE CYCLASE DGCM-RELATED"/>
    <property type="match status" value="1"/>
</dbReference>
<dbReference type="InterPro" id="IPR000160">
    <property type="entry name" value="GGDEF_dom"/>
</dbReference>
<dbReference type="GO" id="GO:0005886">
    <property type="term" value="C:plasma membrane"/>
    <property type="evidence" value="ECO:0007669"/>
    <property type="project" value="TreeGrafter"/>
</dbReference>
<evidence type="ECO:0000313" key="6">
    <source>
        <dbReference type="EMBL" id="HGT41109.1"/>
    </source>
</evidence>
<dbReference type="EC" id="2.7.7.65" evidence="1"/>
<comment type="caution">
    <text evidence="6">The sequence shown here is derived from an EMBL/GenBank/DDBJ whole genome shotgun (WGS) entry which is preliminary data.</text>
</comment>
<protein>
    <recommendedName>
        <fullName evidence="1">diguanylate cyclase</fullName>
        <ecNumber evidence="1">2.7.7.65</ecNumber>
    </recommendedName>
</protein>